<reference evidence="1" key="1">
    <citation type="submission" date="2022-05" db="EMBL/GenBank/DDBJ databases">
        <title>Complete sequence of a novel PHA-producing Halomonas strain.</title>
        <authorList>
            <person name="Zheng Z."/>
        </authorList>
    </citation>
    <scope>NUCLEOTIDE SEQUENCE</scope>
    <source>
        <strain evidence="1">ZZQ-149</strain>
    </source>
</reference>
<name>A0AA46TQ21_9GAMM</name>
<sequence>MPYGIPLTVNTFSLIVFISTEGCGIGNEDIRYEMVVDPNEATLYLLARIQKAAC</sequence>
<dbReference type="Proteomes" id="UP001164935">
    <property type="component" value="Chromosome"/>
</dbReference>
<organism evidence="1 2">
    <name type="scientific">Halomonas qinghailakensis</name>
    <dbReference type="NCBI Taxonomy" id="2937790"/>
    <lineage>
        <taxon>Bacteria</taxon>
        <taxon>Pseudomonadati</taxon>
        <taxon>Pseudomonadota</taxon>
        <taxon>Gammaproteobacteria</taxon>
        <taxon>Oceanospirillales</taxon>
        <taxon>Halomonadaceae</taxon>
        <taxon>Halomonas</taxon>
    </lineage>
</organism>
<evidence type="ECO:0000313" key="2">
    <source>
        <dbReference type="Proteomes" id="UP001164935"/>
    </source>
</evidence>
<evidence type="ECO:0000313" key="1">
    <source>
        <dbReference type="EMBL" id="UYO74460.1"/>
    </source>
</evidence>
<keyword evidence="2" id="KW-1185">Reference proteome</keyword>
<dbReference type="KEGG" id="hqn:M0220_16580"/>
<protein>
    <submittedName>
        <fullName evidence="1">Uncharacterized protein</fullName>
    </submittedName>
</protein>
<accession>A0AA46TQ21</accession>
<gene>
    <name evidence="1" type="ORF">M0220_16580</name>
</gene>
<proteinExistence type="predicted"/>
<dbReference type="EMBL" id="CP096973">
    <property type="protein sequence ID" value="UYO74460.1"/>
    <property type="molecule type" value="Genomic_DNA"/>
</dbReference>
<dbReference type="RefSeq" id="WP_264018262.1">
    <property type="nucleotide sequence ID" value="NZ_CP096973.1"/>
</dbReference>
<dbReference type="AlphaFoldDB" id="A0AA46TQ21"/>